<dbReference type="Proteomes" id="UP000680670">
    <property type="component" value="Unassembled WGS sequence"/>
</dbReference>
<evidence type="ECO:0000313" key="3">
    <source>
        <dbReference type="EMBL" id="RST59904.1"/>
    </source>
</evidence>
<dbReference type="RefSeq" id="WP_120118173.1">
    <property type="nucleotide sequence ID" value="NZ_BORJ01000020.1"/>
</dbReference>
<dbReference type="PANTHER" id="PTHR23131">
    <property type="entry name" value="ENDORIBONUCLEASE LACTB2"/>
    <property type="match status" value="1"/>
</dbReference>
<dbReference type="Proteomes" id="UP000287296">
    <property type="component" value="Unassembled WGS sequence"/>
</dbReference>
<dbReference type="InterPro" id="IPR050662">
    <property type="entry name" value="Sec-metab_biosynth-thioest"/>
</dbReference>
<proteinExistence type="predicted"/>
<dbReference type="InterPro" id="IPR001279">
    <property type="entry name" value="Metallo-B-lactamas"/>
</dbReference>
<feature type="domain" description="Metallo-beta-lactamase" evidence="1">
    <location>
        <begin position="30"/>
        <end position="198"/>
    </location>
</feature>
<dbReference type="InterPro" id="IPR036866">
    <property type="entry name" value="RibonucZ/Hydroxyglut_hydro"/>
</dbReference>
<dbReference type="SMART" id="SM00849">
    <property type="entry name" value="Lactamase_B"/>
    <property type="match status" value="1"/>
</dbReference>
<gene>
    <name evidence="3" type="ORF">D5F11_009305</name>
    <name evidence="2" type="ORF">J6TS1_49820</name>
</gene>
<reference evidence="3 4" key="1">
    <citation type="submission" date="2018-12" db="EMBL/GenBank/DDBJ databases">
        <authorList>
            <person name="Sun L."/>
            <person name="Chen Z."/>
        </authorList>
    </citation>
    <scope>NUCLEOTIDE SEQUENCE [LARGE SCALE GENOMIC DNA]</scope>
    <source>
        <strain evidence="3 4">LMG 29736</strain>
    </source>
</reference>
<evidence type="ECO:0000259" key="1">
    <source>
        <dbReference type="SMART" id="SM00849"/>
    </source>
</evidence>
<dbReference type="Gene3D" id="3.60.15.10">
    <property type="entry name" value="Ribonuclease Z/Hydroxyacylglutathione hydrolase-like"/>
    <property type="match status" value="1"/>
</dbReference>
<dbReference type="Pfam" id="PF00753">
    <property type="entry name" value="Lactamase_B"/>
    <property type="match status" value="1"/>
</dbReference>
<evidence type="ECO:0000313" key="5">
    <source>
        <dbReference type="Proteomes" id="UP000680670"/>
    </source>
</evidence>
<organism evidence="3 4">
    <name type="scientific">Siminovitchia terrae</name>
    <name type="common">Bacillus terrae</name>
    <dbReference type="NCBI Taxonomy" id="1914933"/>
    <lineage>
        <taxon>Bacteria</taxon>
        <taxon>Bacillati</taxon>
        <taxon>Bacillota</taxon>
        <taxon>Bacilli</taxon>
        <taxon>Bacillales</taxon>
        <taxon>Bacillaceae</taxon>
        <taxon>Siminovitchia</taxon>
    </lineage>
</organism>
<comment type="caution">
    <text evidence="3">The sequence shown here is derived from an EMBL/GenBank/DDBJ whole genome shotgun (WGS) entry which is preliminary data.</text>
</comment>
<protein>
    <submittedName>
        <fullName evidence="3">MBL fold metallo-hydrolase</fullName>
    </submittedName>
</protein>
<keyword evidence="3" id="KW-0378">Hydrolase</keyword>
<accession>A0A429X8Z7</accession>
<dbReference type="AlphaFoldDB" id="A0A429X8Z7"/>
<sequence>MLFKKNFKSELVNGVQMGNGTLSFQNIKLNVHCFFIDGVLIDTGAKSLERYFKPFFQQIEIDKVVITHFHEDHTGCASYLQKLQLPIFMDDMMIEYCRKKAAYPIYRQLFWGRRGPFQAEPISETFYSRNGTWRVIKTPGHAIDHLAFLNHSTGQLFTGDLYCQEKTKVILREEDVPMIIESIKKVITYDFDEVFCSHAGYLNNGRSALKQKLEYLLELQGNILKLYDEGKSPEEINNLLFPKKYPITHFSSGEWDSIHIINSIINQKLNLTSLKK</sequence>
<evidence type="ECO:0000313" key="2">
    <source>
        <dbReference type="EMBL" id="GIN99112.1"/>
    </source>
</evidence>
<dbReference type="EMBL" id="BORJ01000020">
    <property type="protein sequence ID" value="GIN99112.1"/>
    <property type="molecule type" value="Genomic_DNA"/>
</dbReference>
<dbReference type="GO" id="GO:0016787">
    <property type="term" value="F:hydrolase activity"/>
    <property type="evidence" value="ECO:0007669"/>
    <property type="project" value="UniProtKB-KW"/>
</dbReference>
<dbReference type="SUPFAM" id="SSF56281">
    <property type="entry name" value="Metallo-hydrolase/oxidoreductase"/>
    <property type="match status" value="1"/>
</dbReference>
<reference evidence="2 5" key="2">
    <citation type="submission" date="2021-03" db="EMBL/GenBank/DDBJ databases">
        <title>Antimicrobial resistance genes in bacteria isolated from Japanese honey, and their potential for conferring macrolide and lincosamide resistance in the American foulbrood pathogen Paenibacillus larvae.</title>
        <authorList>
            <person name="Okamoto M."/>
            <person name="Kumagai M."/>
            <person name="Kanamori H."/>
            <person name="Takamatsu D."/>
        </authorList>
    </citation>
    <scope>NUCLEOTIDE SEQUENCE [LARGE SCALE GENOMIC DNA]</scope>
    <source>
        <strain evidence="2 5">J6TS1</strain>
    </source>
</reference>
<dbReference type="OrthoDB" id="235784at2"/>
<evidence type="ECO:0000313" key="4">
    <source>
        <dbReference type="Proteomes" id="UP000287296"/>
    </source>
</evidence>
<dbReference type="EMBL" id="QYTW02000007">
    <property type="protein sequence ID" value="RST59904.1"/>
    <property type="molecule type" value="Genomic_DNA"/>
</dbReference>
<keyword evidence="5" id="KW-1185">Reference proteome</keyword>
<name>A0A429X8Z7_SIMTE</name>